<dbReference type="InterPro" id="IPR035901">
    <property type="entry name" value="GIY-YIG_endonuc_sf"/>
</dbReference>
<feature type="domain" description="GIY-YIG" evidence="1">
    <location>
        <begin position="72"/>
        <end position="166"/>
    </location>
</feature>
<protein>
    <recommendedName>
        <fullName evidence="1">GIY-YIG domain-containing protein</fullName>
    </recommendedName>
</protein>
<accession>A0ABT2FKC5</accession>
<evidence type="ECO:0000313" key="2">
    <source>
        <dbReference type="EMBL" id="MCS4556780.1"/>
    </source>
</evidence>
<name>A0ABT2FKC5_9GAMM</name>
<dbReference type="InterPro" id="IPR000305">
    <property type="entry name" value="GIY-YIG_endonuc"/>
</dbReference>
<dbReference type="EMBL" id="JAKOGG010000005">
    <property type="protein sequence ID" value="MCS4556780.1"/>
    <property type="molecule type" value="Genomic_DNA"/>
</dbReference>
<evidence type="ECO:0000259" key="1">
    <source>
        <dbReference type="PROSITE" id="PS50164"/>
    </source>
</evidence>
<proteinExistence type="predicted"/>
<evidence type="ECO:0000313" key="3">
    <source>
        <dbReference type="Proteomes" id="UP001201549"/>
    </source>
</evidence>
<dbReference type="Proteomes" id="UP001201549">
    <property type="component" value="Unassembled WGS sequence"/>
</dbReference>
<reference evidence="3" key="2">
    <citation type="submission" date="2023-07" db="EMBL/GenBank/DDBJ databases">
        <title>Shewanella mangrovi sp. nov., an acetaldehyde- degrading bacterium isolated from mangrove sediment.</title>
        <authorList>
            <person name="Liu Y."/>
        </authorList>
    </citation>
    <scope>NUCLEOTIDE SEQUENCE [LARGE SCALE GENOMIC DNA]</scope>
    <source>
        <strain evidence="3">C32</strain>
    </source>
</reference>
<dbReference type="PROSITE" id="PS50164">
    <property type="entry name" value="GIY_YIG"/>
    <property type="match status" value="1"/>
</dbReference>
<comment type="caution">
    <text evidence="2">The sequence shown here is derived from an EMBL/GenBank/DDBJ whole genome shotgun (WGS) entry which is preliminary data.</text>
</comment>
<dbReference type="SUPFAM" id="SSF82771">
    <property type="entry name" value="GIY-YIG endonuclease"/>
    <property type="match status" value="1"/>
</dbReference>
<organism evidence="2 3">
    <name type="scientific">Shewanella electrica</name>
    <dbReference type="NCBI Taxonomy" id="515560"/>
    <lineage>
        <taxon>Bacteria</taxon>
        <taxon>Pseudomonadati</taxon>
        <taxon>Pseudomonadota</taxon>
        <taxon>Gammaproteobacteria</taxon>
        <taxon>Alteromonadales</taxon>
        <taxon>Shewanellaceae</taxon>
        <taxon>Shewanella</taxon>
    </lineage>
</organism>
<gene>
    <name evidence="2" type="ORF">L9G74_10030</name>
</gene>
<sequence>MARMQALNLTRQGKFALRAGRANVCLCLRRLWYINELIVKTEEFFHKHWNDEKNYPAWKNRWDWSSSVPYHNKAGVYALFDESGRLLYIGLGASVRSVKYQEHGVSRRLLSHVIKKDPTKKRTYAPRKKWASVSGIGAIGFDYSDSYLAAALEVFLIRQLKPPMNNVGKIDL</sequence>
<dbReference type="RefSeq" id="WP_238896170.1">
    <property type="nucleotide sequence ID" value="NZ_JAKOGG010000005.1"/>
</dbReference>
<reference evidence="2 3" key="1">
    <citation type="submission" date="2022-02" db="EMBL/GenBank/DDBJ databases">
        <authorList>
            <person name="Zhuang L."/>
        </authorList>
    </citation>
    <scope>NUCLEOTIDE SEQUENCE [LARGE SCALE GENOMIC DNA]</scope>
    <source>
        <strain evidence="2 3">C32</strain>
    </source>
</reference>
<keyword evidence="3" id="KW-1185">Reference proteome</keyword>